<dbReference type="InterPro" id="IPR040198">
    <property type="entry name" value="Fido_containing"/>
</dbReference>
<dbReference type="InterPro" id="IPR036597">
    <property type="entry name" value="Fido-like_dom_sf"/>
</dbReference>
<reference evidence="5 6" key="2">
    <citation type="submission" date="2009-02" db="EMBL/GenBank/DDBJ databases">
        <title>Draft genome sequence of Holdemania filiformis DSM 12042.</title>
        <authorList>
            <person name="Sudarsanam P."/>
            <person name="Ley R."/>
            <person name="Guruge J."/>
            <person name="Turnbaugh P.J."/>
            <person name="Mahowald M."/>
            <person name="Liep D."/>
            <person name="Gordon J."/>
        </authorList>
    </citation>
    <scope>NUCLEOTIDE SEQUENCE [LARGE SCALE GENOMIC DNA]</scope>
    <source>
        <strain evidence="5 6">DSM 12042</strain>
    </source>
</reference>
<dbReference type="Gene3D" id="1.10.3290.10">
    <property type="entry name" value="Fido-like domain"/>
    <property type="match status" value="1"/>
</dbReference>
<evidence type="ECO:0000256" key="1">
    <source>
        <dbReference type="PIRSR" id="PIRSR640198-1"/>
    </source>
</evidence>
<keyword evidence="2" id="KW-0547">Nucleotide-binding</keyword>
<dbReference type="Pfam" id="PF02661">
    <property type="entry name" value="Fic"/>
    <property type="match status" value="1"/>
</dbReference>
<evidence type="ECO:0000256" key="3">
    <source>
        <dbReference type="PIRSR" id="PIRSR640198-3"/>
    </source>
</evidence>
<dbReference type="SUPFAM" id="SSF140931">
    <property type="entry name" value="Fic-like"/>
    <property type="match status" value="1"/>
</dbReference>
<dbReference type="InterPro" id="IPR003812">
    <property type="entry name" value="Fido"/>
</dbReference>
<evidence type="ECO:0000313" key="6">
    <source>
        <dbReference type="Proteomes" id="UP000005950"/>
    </source>
</evidence>
<organism evidence="5 6">
    <name type="scientific">Holdemania filiformis DSM 12042</name>
    <dbReference type="NCBI Taxonomy" id="545696"/>
    <lineage>
        <taxon>Bacteria</taxon>
        <taxon>Bacillati</taxon>
        <taxon>Bacillota</taxon>
        <taxon>Erysipelotrichia</taxon>
        <taxon>Erysipelotrichales</taxon>
        <taxon>Erysipelotrichaceae</taxon>
        <taxon>Holdemania</taxon>
    </lineage>
</organism>
<name>B9Y698_9FIRM</name>
<protein>
    <submittedName>
        <fullName evidence="5">Fic family protein</fullName>
    </submittedName>
</protein>
<feature type="site" description="Important for autoinhibition of adenylyltransferase activity" evidence="3">
    <location>
        <position position="58"/>
    </location>
</feature>
<dbReference type="HOGENOM" id="CLU_040460_2_1_9"/>
<dbReference type="PANTHER" id="PTHR13504:SF38">
    <property type="entry name" value="FIDO DOMAIN-CONTAINING PROTEIN"/>
    <property type="match status" value="1"/>
</dbReference>
<dbReference type="STRING" id="545696.HOLDEFILI_01330"/>
<evidence type="ECO:0000313" key="5">
    <source>
        <dbReference type="EMBL" id="EEF68496.1"/>
    </source>
</evidence>
<sequence length="276" mass="32327">MHLSRSSLISVIIEAAGGTIMNAEIIKNELVEQKKSKFKGNIYHTTQVLFAYNSNKIEGSRLTEEQTEMIFETRSVIAKEGEQIRADDMIEALNHFRLFDFMLDHYEEPLTKELILKMHKILKRGTSDEYDPRYNVGGFKVLPNIIGIVNVIKTSAPEKVEKDLDSLLKIYENQEKKTIDELIDFHVRFERIHPLSDGNGRVGRILLFKECLRNEIVPFVVLDQDKAFYLRGLREYDRDPIYLKDTCLNEQDIYYSLCEKLLDYYIITEYKDELEI</sequence>
<dbReference type="PANTHER" id="PTHR13504">
    <property type="entry name" value="FIDO DOMAIN-CONTAINING PROTEIN DDB_G0283145"/>
    <property type="match status" value="1"/>
</dbReference>
<comment type="caution">
    <text evidence="5">The sequence shown here is derived from an EMBL/GenBank/DDBJ whole genome shotgun (WGS) entry which is preliminary data.</text>
</comment>
<reference evidence="5 6" key="1">
    <citation type="submission" date="2008-12" db="EMBL/GenBank/DDBJ databases">
        <authorList>
            <person name="Fulton L."/>
            <person name="Clifton S."/>
            <person name="Fulton B."/>
            <person name="Xu J."/>
            <person name="Minx P."/>
            <person name="Pepin K.H."/>
            <person name="Johnson M."/>
            <person name="Bhonagiri V."/>
            <person name="Nash W.E."/>
            <person name="Mardis E.R."/>
            <person name="Wilson R.K."/>
        </authorList>
    </citation>
    <scope>NUCLEOTIDE SEQUENCE [LARGE SCALE GENOMIC DNA]</scope>
    <source>
        <strain evidence="5 6">DSM 12042</strain>
    </source>
</reference>
<feature type="domain" description="Fido" evidence="4">
    <location>
        <begin position="110"/>
        <end position="251"/>
    </location>
</feature>
<dbReference type="Proteomes" id="UP000005950">
    <property type="component" value="Unassembled WGS sequence"/>
</dbReference>
<keyword evidence="2" id="KW-0067">ATP-binding</keyword>
<dbReference type="eggNOG" id="COG3177">
    <property type="taxonomic scope" value="Bacteria"/>
</dbReference>
<accession>B9Y698</accession>
<dbReference type="AlphaFoldDB" id="B9Y698"/>
<feature type="active site" evidence="1">
    <location>
        <position position="193"/>
    </location>
</feature>
<evidence type="ECO:0000256" key="2">
    <source>
        <dbReference type="PIRSR" id="PIRSR640198-2"/>
    </source>
</evidence>
<gene>
    <name evidence="5" type="ORF">HOLDEFILI_01330</name>
</gene>
<dbReference type="EMBL" id="ACCF01000079">
    <property type="protein sequence ID" value="EEF68496.1"/>
    <property type="molecule type" value="Genomic_DNA"/>
</dbReference>
<dbReference type="PROSITE" id="PS51459">
    <property type="entry name" value="FIDO"/>
    <property type="match status" value="1"/>
</dbReference>
<dbReference type="GO" id="GO:0005524">
    <property type="term" value="F:ATP binding"/>
    <property type="evidence" value="ECO:0007669"/>
    <property type="project" value="UniProtKB-KW"/>
</dbReference>
<proteinExistence type="predicted"/>
<feature type="binding site" evidence="2">
    <location>
        <begin position="197"/>
        <end position="204"/>
    </location>
    <ligand>
        <name>ATP</name>
        <dbReference type="ChEBI" id="CHEBI:30616"/>
    </ligand>
</feature>
<evidence type="ECO:0000259" key="4">
    <source>
        <dbReference type="PROSITE" id="PS51459"/>
    </source>
</evidence>